<organism evidence="1 2">
    <name type="scientific">Acetobacter tropicalis NBRC 101654</name>
    <dbReference type="NCBI Taxonomy" id="749388"/>
    <lineage>
        <taxon>Bacteria</taxon>
        <taxon>Pseudomonadati</taxon>
        <taxon>Pseudomonadota</taxon>
        <taxon>Alphaproteobacteria</taxon>
        <taxon>Acetobacterales</taxon>
        <taxon>Acetobacteraceae</taxon>
        <taxon>Acetobacter</taxon>
    </lineage>
</organism>
<reference evidence="1 2" key="1">
    <citation type="journal article" date="2011" name="Biochem. Biophys. Res. Commun.">
        <title>Increased number of Arginine-based salt bridges contributes to the thermotolerance of thermotolerant acetic acid bacteria, Acetobacter tropicalis SKU1100.</title>
        <authorList>
            <person name="Matsutani M."/>
            <person name="Hirakawa H."/>
            <person name="Nishikura M."/>
            <person name="Soemphol W."/>
            <person name="Ali I.A.I."/>
            <person name="Yakushi T."/>
            <person name="Matsushita K."/>
        </authorList>
    </citation>
    <scope>NUCLEOTIDE SEQUENCE [LARGE SCALE GENOMIC DNA]</scope>
    <source>
        <strain evidence="1 2">NBRC 101654</strain>
    </source>
</reference>
<accession>F7VD99</accession>
<dbReference type="EMBL" id="BABS01000031">
    <property type="protein sequence ID" value="GAA08344.1"/>
    <property type="molecule type" value="Genomic_DNA"/>
</dbReference>
<dbReference type="Proteomes" id="UP000004319">
    <property type="component" value="Unassembled WGS sequence"/>
</dbReference>
<sequence length="49" mass="5506">MPEVPEREGEQRSVLLPHKETLFSFTCCMLSGRLPSSPLPVPRYACIMA</sequence>
<protein>
    <submittedName>
        <fullName evidence="1">Uncharacterized protein</fullName>
    </submittedName>
</protein>
<comment type="caution">
    <text evidence="1">The sequence shown here is derived from an EMBL/GenBank/DDBJ whole genome shotgun (WGS) entry which is preliminary data.</text>
</comment>
<gene>
    <name evidence="1" type="ORF">ATPR_1348</name>
</gene>
<evidence type="ECO:0000313" key="2">
    <source>
        <dbReference type="Proteomes" id="UP000004319"/>
    </source>
</evidence>
<dbReference type="AlphaFoldDB" id="F7VD99"/>
<evidence type="ECO:0000313" key="1">
    <source>
        <dbReference type="EMBL" id="GAA08344.1"/>
    </source>
</evidence>
<proteinExistence type="predicted"/>
<name>F7VD99_9PROT</name>